<dbReference type="OrthoDB" id="2419021at2759"/>
<accession>A0A397GHY1</accession>
<evidence type="ECO:0000313" key="2">
    <source>
        <dbReference type="Proteomes" id="UP000266861"/>
    </source>
</evidence>
<reference evidence="1 2" key="1">
    <citation type="submission" date="2018-08" db="EMBL/GenBank/DDBJ databases">
        <title>Genome and evolution of the arbuscular mycorrhizal fungus Diversispora epigaea (formerly Glomus versiforme) and its bacterial endosymbionts.</title>
        <authorList>
            <person name="Sun X."/>
            <person name="Fei Z."/>
            <person name="Harrison M."/>
        </authorList>
    </citation>
    <scope>NUCLEOTIDE SEQUENCE [LARGE SCALE GENOMIC DNA]</scope>
    <source>
        <strain evidence="1 2">IT104</strain>
    </source>
</reference>
<evidence type="ECO:0008006" key="3">
    <source>
        <dbReference type="Google" id="ProtNLM"/>
    </source>
</evidence>
<proteinExistence type="predicted"/>
<evidence type="ECO:0000313" key="1">
    <source>
        <dbReference type="EMBL" id="RHZ50107.1"/>
    </source>
</evidence>
<dbReference type="EMBL" id="PQFF01000438">
    <property type="protein sequence ID" value="RHZ50107.1"/>
    <property type="molecule type" value="Genomic_DNA"/>
</dbReference>
<protein>
    <recommendedName>
        <fullName evidence="3">Zinc-ribbon domain-containing protein</fullName>
    </recommendedName>
</protein>
<comment type="caution">
    <text evidence="1">The sequence shown here is derived from an EMBL/GenBank/DDBJ whole genome shotgun (WGS) entry which is preliminary data.</text>
</comment>
<organism evidence="1 2">
    <name type="scientific">Diversispora epigaea</name>
    <dbReference type="NCBI Taxonomy" id="1348612"/>
    <lineage>
        <taxon>Eukaryota</taxon>
        <taxon>Fungi</taxon>
        <taxon>Fungi incertae sedis</taxon>
        <taxon>Mucoromycota</taxon>
        <taxon>Glomeromycotina</taxon>
        <taxon>Glomeromycetes</taxon>
        <taxon>Diversisporales</taxon>
        <taxon>Diversisporaceae</taxon>
        <taxon>Diversispora</taxon>
    </lineage>
</organism>
<keyword evidence="2" id="KW-1185">Reference proteome</keyword>
<dbReference type="AlphaFoldDB" id="A0A397GHY1"/>
<gene>
    <name evidence="1" type="ORF">Glove_505g61</name>
</gene>
<dbReference type="Proteomes" id="UP000266861">
    <property type="component" value="Unassembled WGS sequence"/>
</dbReference>
<sequence>MRLKITLNDTCNIARAHNGLCLSDTYINISTSLRWKCSKDHEWDAPLGRIKYRNTWCPICVGQHSFHLEIAKKIAIDRGGLCLSIQCTAIKKLLRWRCSRGHEWSVTYNNVIHGKNWCIKCSHRRPCTLEDAIKIAHNKNGECLSKKIINNKSILLWRCSKRHEWNATFNNIKNNKTWCPYCVTNKPCTLEDAKQVTYNRNRLCLSENFINTRLALLWKCVKGHIWYATLNAVKDQNSWCPFCLHKHENLCREIISKYFGPPSKIRRPEFLKTPEHPVGLELDIPYYDYGFAIEVQGEQHEKYNKFFHKGDPNNFI</sequence>
<name>A0A397GHY1_9GLOM</name>